<dbReference type="AlphaFoldDB" id="W4FFS9"/>
<dbReference type="STRING" id="112090.W4FFS9"/>
<reference evidence="3" key="1">
    <citation type="submission" date="2013-12" db="EMBL/GenBank/DDBJ databases">
        <title>The Genome Sequence of Aphanomyces astaci APO3.</title>
        <authorList>
            <consortium name="The Broad Institute Genomics Platform"/>
            <person name="Russ C."/>
            <person name="Tyler B."/>
            <person name="van West P."/>
            <person name="Dieguez-Uribeondo J."/>
            <person name="Young S.K."/>
            <person name="Zeng Q."/>
            <person name="Gargeya S."/>
            <person name="Fitzgerald M."/>
            <person name="Abouelleil A."/>
            <person name="Alvarado L."/>
            <person name="Chapman S.B."/>
            <person name="Gainer-Dewar J."/>
            <person name="Goldberg J."/>
            <person name="Griggs A."/>
            <person name="Gujja S."/>
            <person name="Hansen M."/>
            <person name="Howarth C."/>
            <person name="Imamovic A."/>
            <person name="Ireland A."/>
            <person name="Larimer J."/>
            <person name="McCowan C."/>
            <person name="Murphy C."/>
            <person name="Pearson M."/>
            <person name="Poon T.W."/>
            <person name="Priest M."/>
            <person name="Roberts A."/>
            <person name="Saif S."/>
            <person name="Shea T."/>
            <person name="Sykes S."/>
            <person name="Wortman J."/>
            <person name="Nusbaum C."/>
            <person name="Birren B."/>
        </authorList>
    </citation>
    <scope>NUCLEOTIDE SEQUENCE [LARGE SCALE GENOMIC DNA]</scope>
    <source>
        <strain evidence="3">APO3</strain>
    </source>
</reference>
<dbReference type="InterPro" id="IPR027417">
    <property type="entry name" value="P-loop_NTPase"/>
</dbReference>
<name>W4FFS9_APHAT</name>
<feature type="compositionally biased region" description="Low complexity" evidence="2">
    <location>
        <begin position="191"/>
        <end position="206"/>
    </location>
</feature>
<organism evidence="3">
    <name type="scientific">Aphanomyces astaci</name>
    <name type="common">Crayfish plague agent</name>
    <dbReference type="NCBI Taxonomy" id="112090"/>
    <lineage>
        <taxon>Eukaryota</taxon>
        <taxon>Sar</taxon>
        <taxon>Stramenopiles</taxon>
        <taxon>Oomycota</taxon>
        <taxon>Saprolegniomycetes</taxon>
        <taxon>Saprolegniales</taxon>
        <taxon>Verrucalvaceae</taxon>
        <taxon>Aphanomyces</taxon>
    </lineage>
</organism>
<accession>W4FFS9</accession>
<gene>
    <name evidence="3" type="ORF">H257_17675</name>
</gene>
<dbReference type="GeneID" id="20819671"/>
<evidence type="ECO:0008006" key="4">
    <source>
        <dbReference type="Google" id="ProtNLM"/>
    </source>
</evidence>
<evidence type="ECO:0000313" key="3">
    <source>
        <dbReference type="EMBL" id="ETV65691.1"/>
    </source>
</evidence>
<protein>
    <recommendedName>
        <fullName evidence="4">ABC transporter domain-containing protein</fullName>
    </recommendedName>
</protein>
<proteinExistence type="predicted"/>
<feature type="region of interest" description="Disordered" evidence="2">
    <location>
        <begin position="191"/>
        <end position="217"/>
    </location>
</feature>
<dbReference type="OrthoDB" id="4093211at2759"/>
<keyword evidence="1" id="KW-0813">Transport</keyword>
<dbReference type="RefSeq" id="XP_009844855.1">
    <property type="nucleotide sequence ID" value="XM_009846553.1"/>
</dbReference>
<dbReference type="EMBL" id="KI913227">
    <property type="protein sequence ID" value="ETV65691.1"/>
    <property type="molecule type" value="Genomic_DNA"/>
</dbReference>
<evidence type="ECO:0000256" key="1">
    <source>
        <dbReference type="ARBA" id="ARBA00022448"/>
    </source>
</evidence>
<dbReference type="Gene3D" id="3.40.50.300">
    <property type="entry name" value="P-loop containing nucleotide triphosphate hydrolases"/>
    <property type="match status" value="1"/>
</dbReference>
<dbReference type="VEuPathDB" id="FungiDB:H257_17675"/>
<dbReference type="PANTHER" id="PTHR19241">
    <property type="entry name" value="ATP-BINDING CASSETTE TRANSPORTER"/>
    <property type="match status" value="1"/>
</dbReference>
<sequence length="382" mass="42137">MEHPIMATPCTGRTRVIAHLQFFPRDHLEVSNQHSTVASTNPSFKIKHSSFEVSSQDQPTLGAITTSSVLTRRKKFPFQIRHWVIRQPCTVKTAILHPAALTIKVAQRPSTINRPKTANLRLNVSPHRPTAALTRMSALTGKTSYGLRTCTTKLGAFYSSRTPETLVNASHQFALRGNQSLGSLITSARASGRTTTTTNANNDPAVDGPPPPPVTQHDYHYSTPTVKETMEFVHQACGAEPYPRAEMSTRLALDEAYPDAVVHQLGLSINKDTTMGNAILHGVSGGERKRVTIGEMEFDMRQVSLMEGSRRGWPAPLYSASSRARKTIVIALLQPSLEVFDLFDDVLVMSQLHLMYHGPSNQVLAYLESLRFVYPKGNVADI</sequence>
<evidence type="ECO:0000256" key="2">
    <source>
        <dbReference type="SAM" id="MobiDB-lite"/>
    </source>
</evidence>